<feature type="transmembrane region" description="Helical" evidence="9">
    <location>
        <begin position="400"/>
        <end position="420"/>
    </location>
</feature>
<comment type="function">
    <text evidence="8">The phosphoenolpyruvate-dependent sugar phosphotransferase system (PTS), a major carbohydrate active -transport system, catalyzes the phosphorylation of incoming sugar substrates concomitant with their translocation across the cell membrane.</text>
</comment>
<keyword evidence="4 8" id="KW-0762">Sugar transport</keyword>
<dbReference type="PANTHER" id="PTHR33989">
    <property type="match status" value="1"/>
</dbReference>
<feature type="transmembrane region" description="Helical" evidence="9">
    <location>
        <begin position="34"/>
        <end position="51"/>
    </location>
</feature>
<feature type="domain" description="PTS EIIC type-3" evidence="10">
    <location>
        <begin position="7"/>
        <end position="416"/>
    </location>
</feature>
<feature type="transmembrane region" description="Helical" evidence="9">
    <location>
        <begin position="185"/>
        <end position="208"/>
    </location>
</feature>
<dbReference type="InterPro" id="IPR004501">
    <property type="entry name" value="PTS_EIIC_3"/>
</dbReference>
<evidence type="ECO:0000256" key="8">
    <source>
        <dbReference type="PIRNR" id="PIRNR006351"/>
    </source>
</evidence>
<dbReference type="RefSeq" id="WP_097781308.1">
    <property type="nucleotide sequence ID" value="NZ_NMTS02000032.1"/>
</dbReference>
<dbReference type="NCBIfam" id="TIGR00410">
    <property type="entry name" value="lacE"/>
    <property type="match status" value="1"/>
</dbReference>
<evidence type="ECO:0000313" key="12">
    <source>
        <dbReference type="Proteomes" id="UP000221015"/>
    </source>
</evidence>
<keyword evidence="3 8" id="KW-1003">Cell membrane</keyword>
<comment type="caution">
    <text evidence="11">The sequence shown here is derived from an EMBL/GenBank/DDBJ whole genome shotgun (WGS) entry which is preliminary data.</text>
</comment>
<dbReference type="InterPro" id="IPR004796">
    <property type="entry name" value="PTS_IIC_cello"/>
</dbReference>
<feature type="transmembrane region" description="Helical" evidence="9">
    <location>
        <begin position="71"/>
        <end position="92"/>
    </location>
</feature>
<evidence type="ECO:0000256" key="1">
    <source>
        <dbReference type="ARBA" id="ARBA00004651"/>
    </source>
</evidence>
<proteinExistence type="predicted"/>
<evidence type="ECO:0000256" key="5">
    <source>
        <dbReference type="ARBA" id="ARBA00022692"/>
    </source>
</evidence>
<dbReference type="PIRSF" id="PIRSF006351">
    <property type="entry name" value="PTS_EIIC-Cellobiose"/>
    <property type="match status" value="1"/>
</dbReference>
<feature type="transmembrane region" description="Helical" evidence="9">
    <location>
        <begin position="146"/>
        <end position="164"/>
    </location>
</feature>
<dbReference type="PROSITE" id="PS51105">
    <property type="entry name" value="PTS_EIIC_TYPE_3"/>
    <property type="match status" value="1"/>
</dbReference>
<dbReference type="GO" id="GO:0005886">
    <property type="term" value="C:plasma membrane"/>
    <property type="evidence" value="ECO:0007669"/>
    <property type="project" value="UniProtKB-SubCell"/>
</dbReference>
<name>A0A2J4JPG6_9FIRM</name>
<feature type="transmembrane region" description="Helical" evidence="9">
    <location>
        <begin position="289"/>
        <end position="312"/>
    </location>
</feature>
<dbReference type="Proteomes" id="UP000221015">
    <property type="component" value="Unassembled WGS sequence"/>
</dbReference>
<accession>A0A2J4JPG6</accession>
<dbReference type="PANTHER" id="PTHR33989:SF4">
    <property type="entry name" value="PTS SYSTEM N,N'-DIACETYLCHITOBIOSE-SPECIFIC EIIC COMPONENT"/>
    <property type="match status" value="1"/>
</dbReference>
<evidence type="ECO:0000256" key="2">
    <source>
        <dbReference type="ARBA" id="ARBA00022448"/>
    </source>
</evidence>
<dbReference type="InterPro" id="IPR051088">
    <property type="entry name" value="PTS_Sugar-EIIC/EIIB"/>
</dbReference>
<dbReference type="Pfam" id="PF02378">
    <property type="entry name" value="PTS_EIIC"/>
    <property type="match status" value="1"/>
</dbReference>
<reference evidence="11 12" key="1">
    <citation type="journal article" date="2017" name="Front. Microbiol.">
        <title>New Insights into the Diversity of the Genus Faecalibacterium.</title>
        <authorList>
            <person name="Benevides L."/>
            <person name="Burman S."/>
            <person name="Martin R."/>
            <person name="Robert V."/>
            <person name="Thomas M."/>
            <person name="Miquel S."/>
            <person name="Chain F."/>
            <person name="Sokol H."/>
            <person name="Bermudez-Humaran L.G."/>
            <person name="Morrison M."/>
            <person name="Langella P."/>
            <person name="Azevedo V.A."/>
            <person name="Chatel J.M."/>
            <person name="Soares S."/>
        </authorList>
    </citation>
    <scope>NUCLEOTIDE SEQUENCE [LARGE SCALE GENOMIC DNA]</scope>
    <source>
        <strain evidence="11 12">CNCM I 4542</strain>
    </source>
</reference>
<keyword evidence="5 9" id="KW-0812">Transmembrane</keyword>
<sequence length="432" mass="45745">MAKTSKFENTLMDIADFVDSNVYLRSIKDAFTDYVPFIIAGSFGSLLNALIASQTTGLAKWVPALSNLAPAFTAMNFAAVSCMTIPIILLIAMNLAKAKKMPPFITGVLAVICYFAMVPNTITVTIQEATGKASGLSGGVLGAQGLFVGMLVAVLITNLFHWLTSIEKIKIKMPASVPAGIANSFNILIPVFVIIVFSSVFGTLFQLATGSYINEFIYAVVQAPLSAAVQSTAGVVIMAVVCQLFWFLGIHGGLVVEPIRSPISAAGLAENIAAVQAGLTPAYPLTRGFWTVFVVVGGAGLTLSLIFAILMFSKREDHRAIAKLSLLPGICGIGEPMVFGLPLVLNPVFAIPFILNSGIAAAIGLFAIKIGFISCSIVDAPFGLPLFINATISYGWHGAIVQLVILIVGTLTYIPFVLMSNRMAEKEAQKEQ</sequence>
<organism evidence="11 12">
    <name type="scientific">Faecalibacterium prausnitzii</name>
    <dbReference type="NCBI Taxonomy" id="853"/>
    <lineage>
        <taxon>Bacteria</taxon>
        <taxon>Bacillati</taxon>
        <taxon>Bacillota</taxon>
        <taxon>Clostridia</taxon>
        <taxon>Eubacteriales</taxon>
        <taxon>Oscillospiraceae</taxon>
        <taxon>Faecalibacterium</taxon>
    </lineage>
</organism>
<evidence type="ECO:0000256" key="6">
    <source>
        <dbReference type="ARBA" id="ARBA00022989"/>
    </source>
</evidence>
<dbReference type="EMBL" id="NMTS02000032">
    <property type="protein sequence ID" value="PLK29755.1"/>
    <property type="molecule type" value="Genomic_DNA"/>
</dbReference>
<evidence type="ECO:0000256" key="3">
    <source>
        <dbReference type="ARBA" id="ARBA00022475"/>
    </source>
</evidence>
<keyword evidence="7 8" id="KW-0472">Membrane</keyword>
<dbReference type="GO" id="GO:0008982">
    <property type="term" value="F:protein-N(PI)-phosphohistidine-sugar phosphotransferase activity"/>
    <property type="evidence" value="ECO:0007669"/>
    <property type="project" value="UniProtKB-UniRule"/>
</dbReference>
<feature type="transmembrane region" description="Helical" evidence="9">
    <location>
        <begin position="104"/>
        <end position="126"/>
    </location>
</feature>
<evidence type="ECO:0000256" key="4">
    <source>
        <dbReference type="ARBA" id="ARBA00022597"/>
    </source>
</evidence>
<protein>
    <recommendedName>
        <fullName evidence="8">Permease IIC component</fullName>
    </recommendedName>
</protein>
<keyword evidence="6 9" id="KW-1133">Transmembrane helix</keyword>
<feature type="transmembrane region" description="Helical" evidence="9">
    <location>
        <begin position="228"/>
        <end position="250"/>
    </location>
</feature>
<feature type="transmembrane region" description="Helical" evidence="9">
    <location>
        <begin position="324"/>
        <end position="343"/>
    </location>
</feature>
<dbReference type="AlphaFoldDB" id="A0A2J4JPG6"/>
<dbReference type="GO" id="GO:0009401">
    <property type="term" value="P:phosphoenolpyruvate-dependent sugar phosphotransferase system"/>
    <property type="evidence" value="ECO:0007669"/>
    <property type="project" value="InterPro"/>
</dbReference>
<comment type="subcellular location">
    <subcellularLocation>
        <location evidence="1">Cell membrane</location>
        <topology evidence="1">Multi-pass membrane protein</topology>
    </subcellularLocation>
</comment>
<dbReference type="InterPro" id="IPR003352">
    <property type="entry name" value="PTS_EIIC"/>
</dbReference>
<evidence type="ECO:0000256" key="9">
    <source>
        <dbReference type="SAM" id="Phobius"/>
    </source>
</evidence>
<evidence type="ECO:0000256" key="7">
    <source>
        <dbReference type="ARBA" id="ARBA00023136"/>
    </source>
</evidence>
<keyword evidence="2 8" id="KW-0813">Transport</keyword>
<gene>
    <name evidence="11" type="ORF">CGS50_006990</name>
</gene>
<evidence type="ECO:0000313" key="11">
    <source>
        <dbReference type="EMBL" id="PLK29755.1"/>
    </source>
</evidence>
<evidence type="ECO:0000259" key="10">
    <source>
        <dbReference type="PROSITE" id="PS51105"/>
    </source>
</evidence>